<dbReference type="Proteomes" id="UP000294564">
    <property type="component" value="Unassembled WGS sequence"/>
</dbReference>
<sequence length="96" mass="10492">MKKSFKQSLLILLVTAFFSCEDSEIVQNEENPTNDVKKGCTVTTTCGTKSYDETNLSGETELKDGKTLITVKNSEGIVIDTFECEVDTGVIVSCNN</sequence>
<dbReference type="PROSITE" id="PS51257">
    <property type="entry name" value="PROKAR_LIPOPROTEIN"/>
    <property type="match status" value="1"/>
</dbReference>
<dbReference type="RefSeq" id="WP_132794211.1">
    <property type="nucleotide sequence ID" value="NZ_SLXM01000003.1"/>
</dbReference>
<keyword evidence="2" id="KW-1185">Reference proteome</keyword>
<reference evidence="1 2" key="1">
    <citation type="submission" date="2019-03" db="EMBL/GenBank/DDBJ databases">
        <title>Genomic Encyclopedia of Type Strains, Phase IV (KMG-IV): sequencing the most valuable type-strain genomes for metagenomic binning, comparative biology and taxonomic classification.</title>
        <authorList>
            <person name="Goeker M."/>
        </authorList>
    </citation>
    <scope>NUCLEOTIDE SEQUENCE [LARGE SCALE GENOMIC DNA]</scope>
    <source>
        <strain evidence="1 2">DSM 14836</strain>
    </source>
</reference>
<gene>
    <name evidence="1" type="ORF">EV195_103185</name>
</gene>
<dbReference type="EMBL" id="SLXM01000003">
    <property type="protein sequence ID" value="TCP25823.1"/>
    <property type="molecule type" value="Genomic_DNA"/>
</dbReference>
<evidence type="ECO:0000313" key="1">
    <source>
        <dbReference type="EMBL" id="TCP25823.1"/>
    </source>
</evidence>
<protein>
    <recommendedName>
        <fullName evidence="3">Lipoprotein</fullName>
    </recommendedName>
</protein>
<evidence type="ECO:0008006" key="3">
    <source>
        <dbReference type="Google" id="ProtNLM"/>
    </source>
</evidence>
<organism evidence="1 2">
    <name type="scientific">Tenacibaculum skagerrakense</name>
    <dbReference type="NCBI Taxonomy" id="186571"/>
    <lineage>
        <taxon>Bacteria</taxon>
        <taxon>Pseudomonadati</taxon>
        <taxon>Bacteroidota</taxon>
        <taxon>Flavobacteriia</taxon>
        <taxon>Flavobacteriales</taxon>
        <taxon>Flavobacteriaceae</taxon>
        <taxon>Tenacibaculum</taxon>
    </lineage>
</organism>
<accession>A0A4R2NUR3</accession>
<proteinExistence type="predicted"/>
<name>A0A4R2NUR3_9FLAO</name>
<dbReference type="AlphaFoldDB" id="A0A4R2NUR3"/>
<evidence type="ECO:0000313" key="2">
    <source>
        <dbReference type="Proteomes" id="UP000294564"/>
    </source>
</evidence>
<comment type="caution">
    <text evidence="1">The sequence shown here is derived from an EMBL/GenBank/DDBJ whole genome shotgun (WGS) entry which is preliminary data.</text>
</comment>